<dbReference type="InterPro" id="IPR001129">
    <property type="entry name" value="Membr-assoc_MAPEG"/>
</dbReference>
<reference evidence="6 7" key="1">
    <citation type="journal article" date="2018" name="Front. Plant Sci.">
        <title>Red Clover (Trifolium pratense) and Zigzag Clover (T. medium) - A Picture of Genomic Similarities and Differences.</title>
        <authorList>
            <person name="Dluhosova J."/>
            <person name="Istvanek J."/>
            <person name="Nedelnik J."/>
            <person name="Repkova J."/>
        </authorList>
    </citation>
    <scope>NUCLEOTIDE SEQUENCE [LARGE SCALE GENOMIC DNA]</scope>
    <source>
        <strain evidence="7">cv. 10/8</strain>
        <tissue evidence="6">Leaf</tissue>
    </source>
</reference>
<dbReference type="GO" id="GO:0004602">
    <property type="term" value="F:glutathione peroxidase activity"/>
    <property type="evidence" value="ECO:0007669"/>
    <property type="project" value="TreeGrafter"/>
</dbReference>
<keyword evidence="6" id="KW-0808">Transferase</keyword>
<dbReference type="GO" id="GO:0004364">
    <property type="term" value="F:glutathione transferase activity"/>
    <property type="evidence" value="ECO:0007669"/>
    <property type="project" value="TreeGrafter"/>
</dbReference>
<feature type="transmembrane region" description="Helical" evidence="5">
    <location>
        <begin position="44"/>
        <end position="64"/>
    </location>
</feature>
<dbReference type="SUPFAM" id="SSF161084">
    <property type="entry name" value="MAPEG domain-like"/>
    <property type="match status" value="1"/>
</dbReference>
<keyword evidence="4 5" id="KW-0472">Membrane</keyword>
<evidence type="ECO:0000256" key="2">
    <source>
        <dbReference type="ARBA" id="ARBA00022692"/>
    </source>
</evidence>
<dbReference type="Gene3D" id="1.20.120.550">
    <property type="entry name" value="Membrane associated eicosanoid/glutathione metabolism-like domain"/>
    <property type="match status" value="1"/>
</dbReference>
<evidence type="ECO:0000313" key="6">
    <source>
        <dbReference type="EMBL" id="MCI34696.1"/>
    </source>
</evidence>
<keyword evidence="7" id="KW-1185">Reference proteome</keyword>
<dbReference type="Proteomes" id="UP000265520">
    <property type="component" value="Unassembled WGS sequence"/>
</dbReference>
<dbReference type="GO" id="GO:0005783">
    <property type="term" value="C:endoplasmic reticulum"/>
    <property type="evidence" value="ECO:0007669"/>
    <property type="project" value="TreeGrafter"/>
</dbReference>
<dbReference type="AlphaFoldDB" id="A0A392RFU2"/>
<sequence>MILGGLKHPSICAALGVLYTAARYSYFVGYATGEPKNRLKLGALFFPAILGLMLCTLSFGWSLASH</sequence>
<accession>A0A392RFU2</accession>
<evidence type="ECO:0000256" key="3">
    <source>
        <dbReference type="ARBA" id="ARBA00022989"/>
    </source>
</evidence>
<dbReference type="PANTHER" id="PTHR10250:SF22">
    <property type="entry name" value="MICROSOMAL GLUTATHIONE S-TRANSFERASE"/>
    <property type="match status" value="1"/>
</dbReference>
<protein>
    <submittedName>
        <fullName evidence="6">Microsomal glutathione S-transferase 3-like</fullName>
    </submittedName>
</protein>
<dbReference type="GO" id="GO:0006691">
    <property type="term" value="P:leukotriene metabolic process"/>
    <property type="evidence" value="ECO:0007669"/>
    <property type="project" value="UniProtKB-ARBA"/>
</dbReference>
<feature type="transmembrane region" description="Helical" evidence="5">
    <location>
        <begin position="12"/>
        <end position="32"/>
    </location>
</feature>
<dbReference type="EMBL" id="LXQA010216264">
    <property type="protein sequence ID" value="MCI34696.1"/>
    <property type="molecule type" value="Genomic_DNA"/>
</dbReference>
<name>A0A392RFU2_9FABA</name>
<evidence type="ECO:0000256" key="4">
    <source>
        <dbReference type="ARBA" id="ARBA00023136"/>
    </source>
</evidence>
<keyword evidence="3 5" id="KW-1133">Transmembrane helix</keyword>
<dbReference type="InterPro" id="IPR050997">
    <property type="entry name" value="MAPEG"/>
</dbReference>
<comment type="caution">
    <text evidence="6">The sequence shown here is derived from an EMBL/GenBank/DDBJ whole genome shotgun (WGS) entry which is preliminary data.</text>
</comment>
<dbReference type="GO" id="GO:0005635">
    <property type="term" value="C:nuclear envelope"/>
    <property type="evidence" value="ECO:0007669"/>
    <property type="project" value="TreeGrafter"/>
</dbReference>
<organism evidence="6 7">
    <name type="scientific">Trifolium medium</name>
    <dbReference type="NCBI Taxonomy" id="97028"/>
    <lineage>
        <taxon>Eukaryota</taxon>
        <taxon>Viridiplantae</taxon>
        <taxon>Streptophyta</taxon>
        <taxon>Embryophyta</taxon>
        <taxon>Tracheophyta</taxon>
        <taxon>Spermatophyta</taxon>
        <taxon>Magnoliopsida</taxon>
        <taxon>eudicotyledons</taxon>
        <taxon>Gunneridae</taxon>
        <taxon>Pentapetalae</taxon>
        <taxon>rosids</taxon>
        <taxon>fabids</taxon>
        <taxon>Fabales</taxon>
        <taxon>Fabaceae</taxon>
        <taxon>Papilionoideae</taxon>
        <taxon>50 kb inversion clade</taxon>
        <taxon>NPAAA clade</taxon>
        <taxon>Hologalegina</taxon>
        <taxon>IRL clade</taxon>
        <taxon>Trifolieae</taxon>
        <taxon>Trifolium</taxon>
    </lineage>
</organism>
<evidence type="ECO:0000256" key="5">
    <source>
        <dbReference type="SAM" id="Phobius"/>
    </source>
</evidence>
<proteinExistence type="predicted"/>
<dbReference type="Pfam" id="PF01124">
    <property type="entry name" value="MAPEG"/>
    <property type="match status" value="1"/>
</dbReference>
<dbReference type="InterPro" id="IPR023352">
    <property type="entry name" value="MAPEG-like_dom_sf"/>
</dbReference>
<dbReference type="PANTHER" id="PTHR10250">
    <property type="entry name" value="MICROSOMAL GLUTATHIONE S-TRANSFERASE"/>
    <property type="match status" value="1"/>
</dbReference>
<dbReference type="GO" id="GO:0016020">
    <property type="term" value="C:membrane"/>
    <property type="evidence" value="ECO:0007669"/>
    <property type="project" value="UniProtKB-SubCell"/>
</dbReference>
<keyword evidence="2 5" id="KW-0812">Transmembrane</keyword>
<comment type="subcellular location">
    <subcellularLocation>
        <location evidence="1">Membrane</location>
        <topology evidence="1">Multi-pass membrane protein</topology>
    </subcellularLocation>
</comment>
<evidence type="ECO:0000256" key="1">
    <source>
        <dbReference type="ARBA" id="ARBA00004141"/>
    </source>
</evidence>
<evidence type="ECO:0000313" key="7">
    <source>
        <dbReference type="Proteomes" id="UP000265520"/>
    </source>
</evidence>